<feature type="domain" description="DDE-1" evidence="2">
    <location>
        <begin position="16"/>
        <end position="139"/>
    </location>
</feature>
<gene>
    <name evidence="3" type="ORF">M408DRAFT_313916</name>
</gene>
<dbReference type="GO" id="GO:0005634">
    <property type="term" value="C:nucleus"/>
    <property type="evidence" value="ECO:0007669"/>
    <property type="project" value="TreeGrafter"/>
</dbReference>
<keyword evidence="4" id="KW-1185">Reference proteome</keyword>
<dbReference type="EMBL" id="KN824308">
    <property type="protein sequence ID" value="KIM26201.1"/>
    <property type="molecule type" value="Genomic_DNA"/>
</dbReference>
<feature type="compositionally biased region" description="Polar residues" evidence="1">
    <location>
        <begin position="208"/>
        <end position="219"/>
    </location>
</feature>
<accession>A0A0C3B3Z8</accession>
<organism evidence="3 4">
    <name type="scientific">Serendipita vermifera MAFF 305830</name>
    <dbReference type="NCBI Taxonomy" id="933852"/>
    <lineage>
        <taxon>Eukaryota</taxon>
        <taxon>Fungi</taxon>
        <taxon>Dikarya</taxon>
        <taxon>Basidiomycota</taxon>
        <taxon>Agaricomycotina</taxon>
        <taxon>Agaricomycetes</taxon>
        <taxon>Sebacinales</taxon>
        <taxon>Serendipitaceae</taxon>
        <taxon>Serendipita</taxon>
    </lineage>
</organism>
<reference evidence="3 4" key="1">
    <citation type="submission" date="2014-04" db="EMBL/GenBank/DDBJ databases">
        <authorList>
            <consortium name="DOE Joint Genome Institute"/>
            <person name="Kuo A."/>
            <person name="Zuccaro A."/>
            <person name="Kohler A."/>
            <person name="Nagy L.G."/>
            <person name="Floudas D."/>
            <person name="Copeland A."/>
            <person name="Barry K.W."/>
            <person name="Cichocki N."/>
            <person name="Veneault-Fourrey C."/>
            <person name="LaButti K."/>
            <person name="Lindquist E.A."/>
            <person name="Lipzen A."/>
            <person name="Lundell T."/>
            <person name="Morin E."/>
            <person name="Murat C."/>
            <person name="Sun H."/>
            <person name="Tunlid A."/>
            <person name="Henrissat B."/>
            <person name="Grigoriev I.V."/>
            <person name="Hibbett D.S."/>
            <person name="Martin F."/>
            <person name="Nordberg H.P."/>
            <person name="Cantor M.N."/>
            <person name="Hua S.X."/>
        </authorList>
    </citation>
    <scope>NUCLEOTIDE SEQUENCE [LARGE SCALE GENOMIC DNA]</scope>
    <source>
        <strain evidence="3 4">MAFF 305830</strain>
    </source>
</reference>
<evidence type="ECO:0000259" key="2">
    <source>
        <dbReference type="Pfam" id="PF03184"/>
    </source>
</evidence>
<dbReference type="PANTHER" id="PTHR19303">
    <property type="entry name" value="TRANSPOSON"/>
    <property type="match status" value="1"/>
</dbReference>
<evidence type="ECO:0000313" key="3">
    <source>
        <dbReference type="EMBL" id="KIM26201.1"/>
    </source>
</evidence>
<feature type="non-terminal residue" evidence="3">
    <location>
        <position position="317"/>
    </location>
</feature>
<reference evidence="4" key="2">
    <citation type="submission" date="2015-01" db="EMBL/GenBank/DDBJ databases">
        <title>Evolutionary Origins and Diversification of the Mycorrhizal Mutualists.</title>
        <authorList>
            <consortium name="DOE Joint Genome Institute"/>
            <consortium name="Mycorrhizal Genomics Consortium"/>
            <person name="Kohler A."/>
            <person name="Kuo A."/>
            <person name="Nagy L.G."/>
            <person name="Floudas D."/>
            <person name="Copeland A."/>
            <person name="Barry K.W."/>
            <person name="Cichocki N."/>
            <person name="Veneault-Fourrey C."/>
            <person name="LaButti K."/>
            <person name="Lindquist E.A."/>
            <person name="Lipzen A."/>
            <person name="Lundell T."/>
            <person name="Morin E."/>
            <person name="Murat C."/>
            <person name="Riley R."/>
            <person name="Ohm R."/>
            <person name="Sun H."/>
            <person name="Tunlid A."/>
            <person name="Henrissat B."/>
            <person name="Grigoriev I.V."/>
            <person name="Hibbett D.S."/>
            <person name="Martin F."/>
        </authorList>
    </citation>
    <scope>NUCLEOTIDE SEQUENCE [LARGE SCALE GENOMIC DNA]</scope>
    <source>
        <strain evidence="4">MAFF 305830</strain>
    </source>
</reference>
<dbReference type="Proteomes" id="UP000054097">
    <property type="component" value="Unassembled WGS sequence"/>
</dbReference>
<dbReference type="InterPro" id="IPR004875">
    <property type="entry name" value="DDE_SF_endonuclease_dom"/>
</dbReference>
<evidence type="ECO:0000256" key="1">
    <source>
        <dbReference type="SAM" id="MobiDB-lite"/>
    </source>
</evidence>
<dbReference type="InterPro" id="IPR050863">
    <property type="entry name" value="CenT-Element_Derived"/>
</dbReference>
<dbReference type="HOGENOM" id="CLU_878694_0_0_1"/>
<sequence length="317" mass="34945">MQERLINVSLDRLAASPNGWTNSEVAYEWLVEIFDPQTAVYAKGSKRLLILDGHVSHCSLKFILYAARKNIVVLLLPPHTTHRLQPLDVGVFGPLSHAWKKVVKDLSAKGYLIRKNNLISAYSVARKQALTKDIICAAFKRCGIEPFDPSVITEEDVAPAERNAITASQPLPPALPPFLEIVYSDPISPPNNQEDPSESPPAPRSPIRTASTPLANVTNLPPRRPLDGAHIRRTNLPTPPTKYTSKSELQRLVMTLYGQIGEADQELAMSYAREDLANAENGRIRQKLHVSKAGRPKVTHLKTGARIMTAPASIDVL</sequence>
<dbReference type="GO" id="GO:0003677">
    <property type="term" value="F:DNA binding"/>
    <property type="evidence" value="ECO:0007669"/>
    <property type="project" value="TreeGrafter"/>
</dbReference>
<dbReference type="PANTHER" id="PTHR19303:SF74">
    <property type="entry name" value="POGO TRANSPOSABLE ELEMENT WITH KRAB DOMAIN"/>
    <property type="match status" value="1"/>
</dbReference>
<name>A0A0C3B3Z8_SERVB</name>
<evidence type="ECO:0000313" key="4">
    <source>
        <dbReference type="Proteomes" id="UP000054097"/>
    </source>
</evidence>
<dbReference type="STRING" id="933852.A0A0C3B3Z8"/>
<protein>
    <recommendedName>
        <fullName evidence="2">DDE-1 domain-containing protein</fullName>
    </recommendedName>
</protein>
<dbReference type="Pfam" id="PF03184">
    <property type="entry name" value="DDE_1"/>
    <property type="match status" value="1"/>
</dbReference>
<proteinExistence type="predicted"/>
<dbReference type="OrthoDB" id="2917041at2759"/>
<feature type="region of interest" description="Disordered" evidence="1">
    <location>
        <begin position="182"/>
        <end position="245"/>
    </location>
</feature>
<dbReference type="AlphaFoldDB" id="A0A0C3B3Z8"/>